<keyword evidence="1" id="KW-0805">Transcription regulation</keyword>
<accession>A0ABT0YK32</accession>
<dbReference type="SUPFAM" id="SSF46689">
    <property type="entry name" value="Homeodomain-like"/>
    <property type="match status" value="1"/>
</dbReference>
<protein>
    <submittedName>
        <fullName evidence="5">Helix-turn-helix domain-containing protein</fullName>
    </submittedName>
</protein>
<dbReference type="InterPro" id="IPR009057">
    <property type="entry name" value="Homeodomain-like_sf"/>
</dbReference>
<dbReference type="EMBL" id="JAMKFE010000002">
    <property type="protein sequence ID" value="MCM5678496.1"/>
    <property type="molecule type" value="Genomic_DNA"/>
</dbReference>
<evidence type="ECO:0000256" key="1">
    <source>
        <dbReference type="ARBA" id="ARBA00023015"/>
    </source>
</evidence>
<dbReference type="PANTHER" id="PTHR47894:SF4">
    <property type="entry name" value="HTH-TYPE TRANSCRIPTIONAL REGULATOR GADX"/>
    <property type="match status" value="1"/>
</dbReference>
<keyword evidence="6" id="KW-1185">Reference proteome</keyword>
<dbReference type="RefSeq" id="WP_251776646.1">
    <property type="nucleotide sequence ID" value="NZ_JAMKFE010000002.1"/>
</dbReference>
<reference evidence="5" key="1">
    <citation type="submission" date="2022-05" db="EMBL/GenBank/DDBJ databases">
        <title>Schlegelella sp. nov., isolated from mangrove soil.</title>
        <authorList>
            <person name="Liu Y."/>
            <person name="Ge X."/>
            <person name="Liu W."/>
        </authorList>
    </citation>
    <scope>NUCLEOTIDE SEQUENCE</scope>
    <source>
        <strain evidence="5">S2-27</strain>
    </source>
</reference>
<keyword evidence="3" id="KW-0804">Transcription</keyword>
<dbReference type="InterPro" id="IPR011051">
    <property type="entry name" value="RmlC_Cupin_sf"/>
</dbReference>
<dbReference type="Pfam" id="PF12833">
    <property type="entry name" value="HTH_18"/>
    <property type="match status" value="1"/>
</dbReference>
<dbReference type="PROSITE" id="PS01124">
    <property type="entry name" value="HTH_ARAC_FAMILY_2"/>
    <property type="match status" value="1"/>
</dbReference>
<dbReference type="Proteomes" id="UP001165541">
    <property type="component" value="Unassembled WGS sequence"/>
</dbReference>
<evidence type="ECO:0000256" key="2">
    <source>
        <dbReference type="ARBA" id="ARBA00023125"/>
    </source>
</evidence>
<evidence type="ECO:0000259" key="4">
    <source>
        <dbReference type="PROSITE" id="PS01124"/>
    </source>
</evidence>
<evidence type="ECO:0000313" key="5">
    <source>
        <dbReference type="EMBL" id="MCM5678496.1"/>
    </source>
</evidence>
<dbReference type="SMART" id="SM00342">
    <property type="entry name" value="HTH_ARAC"/>
    <property type="match status" value="1"/>
</dbReference>
<evidence type="ECO:0000313" key="6">
    <source>
        <dbReference type="Proteomes" id="UP001165541"/>
    </source>
</evidence>
<keyword evidence="2" id="KW-0238">DNA-binding</keyword>
<name>A0ABT0YK32_9BURK</name>
<sequence>MNAPHEPLLVPALSRLVEDSAASAGHAFACITARREHGVKSVQVERGQLAVVLRGTKTVRHGATSLHYAPGDMLVMAAGHRLDVVNIPDTADGRYLTVALPLCDEVLASARMLWGPLVPQASNPIGKVAAAQVEREMTGWIDALATGREAGARLALTALTLRLCELGHTALLVPPTATVAARVRALVAQAPQRDWRSADFEQDLGMSGATLRRRLSEERTRLRDVVSDARLACALDLLYTTRWPIKTVADKVGYQSAASFVQRFKERYGLEPARIGNSTEAPG</sequence>
<comment type="caution">
    <text evidence="5">The sequence shown here is derived from an EMBL/GenBank/DDBJ whole genome shotgun (WGS) entry which is preliminary data.</text>
</comment>
<organism evidence="5 6">
    <name type="scientific">Caldimonas mangrovi</name>
    <dbReference type="NCBI Taxonomy" id="2944811"/>
    <lineage>
        <taxon>Bacteria</taxon>
        <taxon>Pseudomonadati</taxon>
        <taxon>Pseudomonadota</taxon>
        <taxon>Betaproteobacteria</taxon>
        <taxon>Burkholderiales</taxon>
        <taxon>Sphaerotilaceae</taxon>
        <taxon>Caldimonas</taxon>
    </lineage>
</organism>
<gene>
    <name evidence="5" type="ORF">M8A51_03005</name>
</gene>
<feature type="domain" description="HTH araC/xylS-type" evidence="4">
    <location>
        <begin position="181"/>
        <end position="278"/>
    </location>
</feature>
<dbReference type="InterPro" id="IPR018060">
    <property type="entry name" value="HTH_AraC"/>
</dbReference>
<dbReference type="SUPFAM" id="SSF51182">
    <property type="entry name" value="RmlC-like cupins"/>
    <property type="match status" value="1"/>
</dbReference>
<evidence type="ECO:0000256" key="3">
    <source>
        <dbReference type="ARBA" id="ARBA00023163"/>
    </source>
</evidence>
<dbReference type="Gene3D" id="1.10.10.60">
    <property type="entry name" value="Homeodomain-like"/>
    <property type="match status" value="1"/>
</dbReference>
<dbReference type="PANTHER" id="PTHR47894">
    <property type="entry name" value="HTH-TYPE TRANSCRIPTIONAL REGULATOR GADX"/>
    <property type="match status" value="1"/>
</dbReference>
<proteinExistence type="predicted"/>